<evidence type="ECO:0000256" key="5">
    <source>
        <dbReference type="ARBA" id="ARBA00022842"/>
    </source>
</evidence>
<evidence type="ECO:0000256" key="6">
    <source>
        <dbReference type="RuleBase" id="RU004466"/>
    </source>
</evidence>
<dbReference type="GO" id="GO:0016740">
    <property type="term" value="F:transferase activity"/>
    <property type="evidence" value="ECO:0007669"/>
    <property type="project" value="UniProtKB-KW"/>
</dbReference>
<evidence type="ECO:0000256" key="1">
    <source>
        <dbReference type="ARBA" id="ARBA00001946"/>
    </source>
</evidence>
<name>A0ABW8C348_9ACTN</name>
<dbReference type="InterPro" id="IPR000092">
    <property type="entry name" value="Polyprenyl_synt"/>
</dbReference>
<dbReference type="PROSITE" id="PS00444">
    <property type="entry name" value="POLYPRENYL_SYNTHASE_2"/>
    <property type="match status" value="1"/>
</dbReference>
<evidence type="ECO:0000313" key="7">
    <source>
        <dbReference type="EMBL" id="MFI9100851.1"/>
    </source>
</evidence>
<dbReference type="Gene3D" id="1.10.600.10">
    <property type="entry name" value="Farnesyl Diphosphate Synthase"/>
    <property type="match status" value="1"/>
</dbReference>
<dbReference type="SFLD" id="SFLDS00005">
    <property type="entry name" value="Isoprenoid_Synthase_Type_I"/>
    <property type="match status" value="1"/>
</dbReference>
<keyword evidence="4" id="KW-0479">Metal-binding</keyword>
<sequence length="349" mass="37164">MPMRTLRELPFPVRARGAFLVHRLALRDPGLETRLRDGLDAAEKQLLAHGESAEDPRIVQLTGHLAAAGGKRLRPLLVLLAAEFGDPWRDGVVQAAVITELVHLSSLYHDDVMDSAGTRHGVPSVNSHWGERLAVLAGDLLLAKAAQLASGLGADAAALNADVAGRLVAGQLDELVGPAPGEDPVDHYYRVISGKTAALLGMSLRIGAQQAGASEEVVHTLGAYGEQLGLAFQIADDLLDITAPTSAMGKERGKDLAVGVASLPVLLARADTTRRGAELRELLSRETAMEPAERRRALDLFRHSPAWDQSTARMRERLRAAGSILTDLPAVPARQALDSLCDFVADQTG</sequence>
<proteinExistence type="inferred from homology"/>
<evidence type="ECO:0000313" key="8">
    <source>
        <dbReference type="Proteomes" id="UP001614394"/>
    </source>
</evidence>
<reference evidence="7 8" key="1">
    <citation type="submission" date="2024-10" db="EMBL/GenBank/DDBJ databases">
        <title>The Natural Products Discovery Center: Release of the First 8490 Sequenced Strains for Exploring Actinobacteria Biosynthetic Diversity.</title>
        <authorList>
            <person name="Kalkreuter E."/>
            <person name="Kautsar S.A."/>
            <person name="Yang D."/>
            <person name="Bader C.D."/>
            <person name="Teijaro C.N."/>
            <person name="Fluegel L."/>
            <person name="Davis C.M."/>
            <person name="Simpson J.R."/>
            <person name="Lauterbach L."/>
            <person name="Steele A.D."/>
            <person name="Gui C."/>
            <person name="Meng S."/>
            <person name="Li G."/>
            <person name="Viehrig K."/>
            <person name="Ye F."/>
            <person name="Su P."/>
            <person name="Kiefer A.F."/>
            <person name="Nichols A."/>
            <person name="Cepeda A.J."/>
            <person name="Yan W."/>
            <person name="Fan B."/>
            <person name="Jiang Y."/>
            <person name="Adhikari A."/>
            <person name="Zheng C.-J."/>
            <person name="Schuster L."/>
            <person name="Cowan T.M."/>
            <person name="Smanski M.J."/>
            <person name="Chevrette M.G."/>
            <person name="De Carvalho L.P.S."/>
            <person name="Shen B."/>
        </authorList>
    </citation>
    <scope>NUCLEOTIDE SEQUENCE [LARGE SCALE GENOMIC DNA]</scope>
    <source>
        <strain evidence="7 8">NPDC053399</strain>
    </source>
</reference>
<dbReference type="InterPro" id="IPR033749">
    <property type="entry name" value="Polyprenyl_synt_CS"/>
</dbReference>
<dbReference type="SUPFAM" id="SSF48576">
    <property type="entry name" value="Terpenoid synthases"/>
    <property type="match status" value="1"/>
</dbReference>
<organism evidence="7 8">
    <name type="scientific">Streptomyces fildesensis</name>
    <dbReference type="NCBI Taxonomy" id="375757"/>
    <lineage>
        <taxon>Bacteria</taxon>
        <taxon>Bacillati</taxon>
        <taxon>Actinomycetota</taxon>
        <taxon>Actinomycetes</taxon>
        <taxon>Kitasatosporales</taxon>
        <taxon>Streptomycetaceae</taxon>
        <taxon>Streptomyces</taxon>
    </lineage>
</organism>
<dbReference type="EC" id="2.5.1.-" evidence="7"/>
<comment type="similarity">
    <text evidence="2 6">Belongs to the FPP/GGPP synthase family.</text>
</comment>
<protein>
    <submittedName>
        <fullName evidence="7">Polyprenyl synthetase family protein</fullName>
        <ecNumber evidence="7">2.5.1.-</ecNumber>
    </submittedName>
</protein>
<dbReference type="InterPro" id="IPR008949">
    <property type="entry name" value="Isoprenoid_synthase_dom_sf"/>
</dbReference>
<dbReference type="RefSeq" id="WP_399646538.1">
    <property type="nucleotide sequence ID" value="NZ_JBITYG010000002.1"/>
</dbReference>
<evidence type="ECO:0000256" key="3">
    <source>
        <dbReference type="ARBA" id="ARBA00022679"/>
    </source>
</evidence>
<keyword evidence="3 6" id="KW-0808">Transferase</keyword>
<comment type="caution">
    <text evidence="7">The sequence shown here is derived from an EMBL/GenBank/DDBJ whole genome shotgun (WGS) entry which is preliminary data.</text>
</comment>
<accession>A0ABW8C348</accession>
<comment type="cofactor">
    <cofactor evidence="1">
        <name>Mg(2+)</name>
        <dbReference type="ChEBI" id="CHEBI:18420"/>
    </cofactor>
</comment>
<keyword evidence="5" id="KW-0460">Magnesium</keyword>
<evidence type="ECO:0000256" key="2">
    <source>
        <dbReference type="ARBA" id="ARBA00006706"/>
    </source>
</evidence>
<dbReference type="Pfam" id="PF00348">
    <property type="entry name" value="polyprenyl_synt"/>
    <property type="match status" value="1"/>
</dbReference>
<dbReference type="CDD" id="cd00685">
    <property type="entry name" value="Trans_IPPS_HT"/>
    <property type="match status" value="1"/>
</dbReference>
<gene>
    <name evidence="7" type="ORF">ACIGXA_10010</name>
</gene>
<dbReference type="Proteomes" id="UP001614394">
    <property type="component" value="Unassembled WGS sequence"/>
</dbReference>
<dbReference type="PANTHER" id="PTHR12001">
    <property type="entry name" value="GERANYLGERANYL PYROPHOSPHATE SYNTHASE"/>
    <property type="match status" value="1"/>
</dbReference>
<evidence type="ECO:0000256" key="4">
    <source>
        <dbReference type="ARBA" id="ARBA00022723"/>
    </source>
</evidence>
<dbReference type="PANTHER" id="PTHR12001:SF69">
    <property type="entry name" value="ALL TRANS-POLYPRENYL-DIPHOSPHATE SYNTHASE PDSS1"/>
    <property type="match status" value="1"/>
</dbReference>
<dbReference type="EMBL" id="JBITYG010000002">
    <property type="protein sequence ID" value="MFI9100851.1"/>
    <property type="molecule type" value="Genomic_DNA"/>
</dbReference>
<keyword evidence="8" id="KW-1185">Reference proteome</keyword>